<dbReference type="GeneID" id="19308269"/>
<dbReference type="GO" id="GO:0005737">
    <property type="term" value="C:cytoplasm"/>
    <property type="evidence" value="ECO:0007669"/>
    <property type="project" value="TreeGrafter"/>
</dbReference>
<keyword evidence="2" id="KW-1185">Reference proteome</keyword>
<protein>
    <submittedName>
        <fullName evidence="1">Uncharacterized protein</fullName>
    </submittedName>
</protein>
<organism evidence="1 2">
    <name type="scientific">Gloeophyllum trabeum (strain ATCC 11539 / FP-39264 / Madison 617)</name>
    <name type="common">Brown rot fungus</name>
    <dbReference type="NCBI Taxonomy" id="670483"/>
    <lineage>
        <taxon>Eukaryota</taxon>
        <taxon>Fungi</taxon>
        <taxon>Dikarya</taxon>
        <taxon>Basidiomycota</taxon>
        <taxon>Agaricomycotina</taxon>
        <taxon>Agaricomycetes</taxon>
        <taxon>Gloeophyllales</taxon>
        <taxon>Gloeophyllaceae</taxon>
        <taxon>Gloeophyllum</taxon>
    </lineage>
</organism>
<dbReference type="PANTHER" id="PTHR14614">
    <property type="entry name" value="HEPATOCELLULAR CARCINOMA-ASSOCIATED ANTIGEN"/>
    <property type="match status" value="1"/>
</dbReference>
<name>S7RXW5_GLOTA</name>
<dbReference type="Pfam" id="PF10294">
    <property type="entry name" value="Methyltransf_16"/>
    <property type="match status" value="1"/>
</dbReference>
<dbReference type="OMA" id="NTQNHGT"/>
<dbReference type="Gene3D" id="3.40.50.150">
    <property type="entry name" value="Vaccinia Virus protein VP39"/>
    <property type="match status" value="1"/>
</dbReference>
<dbReference type="GO" id="GO:0005634">
    <property type="term" value="C:nucleus"/>
    <property type="evidence" value="ECO:0007669"/>
    <property type="project" value="TreeGrafter"/>
</dbReference>
<dbReference type="RefSeq" id="XP_007863467.1">
    <property type="nucleotide sequence ID" value="XM_007865276.1"/>
</dbReference>
<reference evidence="1 2" key="1">
    <citation type="journal article" date="2012" name="Science">
        <title>The Paleozoic origin of enzymatic lignin decomposition reconstructed from 31 fungal genomes.</title>
        <authorList>
            <person name="Floudas D."/>
            <person name="Binder M."/>
            <person name="Riley R."/>
            <person name="Barry K."/>
            <person name="Blanchette R.A."/>
            <person name="Henrissat B."/>
            <person name="Martinez A.T."/>
            <person name="Otillar R."/>
            <person name="Spatafora J.W."/>
            <person name="Yadav J.S."/>
            <person name="Aerts A."/>
            <person name="Benoit I."/>
            <person name="Boyd A."/>
            <person name="Carlson A."/>
            <person name="Copeland A."/>
            <person name="Coutinho P.M."/>
            <person name="de Vries R.P."/>
            <person name="Ferreira P."/>
            <person name="Findley K."/>
            <person name="Foster B."/>
            <person name="Gaskell J."/>
            <person name="Glotzer D."/>
            <person name="Gorecki P."/>
            <person name="Heitman J."/>
            <person name="Hesse C."/>
            <person name="Hori C."/>
            <person name="Igarashi K."/>
            <person name="Jurgens J.A."/>
            <person name="Kallen N."/>
            <person name="Kersten P."/>
            <person name="Kohler A."/>
            <person name="Kuees U."/>
            <person name="Kumar T.K.A."/>
            <person name="Kuo A."/>
            <person name="LaButti K."/>
            <person name="Larrondo L.F."/>
            <person name="Lindquist E."/>
            <person name="Ling A."/>
            <person name="Lombard V."/>
            <person name="Lucas S."/>
            <person name="Lundell T."/>
            <person name="Martin R."/>
            <person name="McLaughlin D.J."/>
            <person name="Morgenstern I."/>
            <person name="Morin E."/>
            <person name="Murat C."/>
            <person name="Nagy L.G."/>
            <person name="Nolan M."/>
            <person name="Ohm R.A."/>
            <person name="Patyshakuliyeva A."/>
            <person name="Rokas A."/>
            <person name="Ruiz-Duenas F.J."/>
            <person name="Sabat G."/>
            <person name="Salamov A."/>
            <person name="Samejima M."/>
            <person name="Schmutz J."/>
            <person name="Slot J.C."/>
            <person name="St John F."/>
            <person name="Stenlid J."/>
            <person name="Sun H."/>
            <person name="Sun S."/>
            <person name="Syed K."/>
            <person name="Tsang A."/>
            <person name="Wiebenga A."/>
            <person name="Young D."/>
            <person name="Pisabarro A."/>
            <person name="Eastwood D.C."/>
            <person name="Martin F."/>
            <person name="Cullen D."/>
            <person name="Grigoriev I.V."/>
            <person name="Hibbett D.S."/>
        </authorList>
    </citation>
    <scope>NUCLEOTIDE SEQUENCE [LARGE SCALE GENOMIC DNA]</scope>
    <source>
        <strain evidence="1 2">ATCC 11539</strain>
    </source>
</reference>
<dbReference type="OrthoDB" id="194386at2759"/>
<dbReference type="GO" id="GO:0008757">
    <property type="term" value="F:S-adenosylmethionine-dependent methyltransferase activity"/>
    <property type="evidence" value="ECO:0007669"/>
    <property type="project" value="UniProtKB-ARBA"/>
</dbReference>
<dbReference type="InterPro" id="IPR019410">
    <property type="entry name" value="Methyltransf_16"/>
</dbReference>
<evidence type="ECO:0000313" key="1">
    <source>
        <dbReference type="EMBL" id="EPQ58224.1"/>
    </source>
</evidence>
<proteinExistence type="predicted"/>
<dbReference type="SUPFAM" id="SSF53335">
    <property type="entry name" value="S-adenosyl-L-methionine-dependent methyltransferases"/>
    <property type="match status" value="1"/>
</dbReference>
<dbReference type="EMBL" id="KB469298">
    <property type="protein sequence ID" value="EPQ58224.1"/>
    <property type="molecule type" value="Genomic_DNA"/>
</dbReference>
<dbReference type="KEGG" id="gtr:GLOTRDRAFT_72400"/>
<dbReference type="InterPro" id="IPR029063">
    <property type="entry name" value="SAM-dependent_MTases_sf"/>
</dbReference>
<dbReference type="eggNOG" id="ENOG502S5E4">
    <property type="taxonomic scope" value="Eukaryota"/>
</dbReference>
<dbReference type="HOGENOM" id="CLU_089365_0_0_1"/>
<evidence type="ECO:0000313" key="2">
    <source>
        <dbReference type="Proteomes" id="UP000030669"/>
    </source>
</evidence>
<sequence length="270" mass="29719">MSSPPLPAHHTKHIPLLDYPFLGRRFALRQLDDGKANGTALWLGAQCMSLYLADISTKLQHSGRSESKRRPRAVELGSGIGLTALALSSLGWDVLATDVSNVIAAVLRENISTNAAVMTGDPGLIEVRELDWTVPPSDWTWADHESITSPSQTCLTESSELLRPPFDLIVTSDTLYTESLCTPLLRSLHALSAQSVQSTSKGSRSPPVYICVERRDPALINRALSEAKDTWGFVVERVPQKKLTKSMEKGALVWTKDDWDGVEIWRMTLG</sequence>
<dbReference type="PANTHER" id="PTHR14614:SF162">
    <property type="entry name" value="EXPRESSED PROTEIN"/>
    <property type="match status" value="1"/>
</dbReference>
<dbReference type="AlphaFoldDB" id="S7RXW5"/>
<gene>
    <name evidence="1" type="ORF">GLOTRDRAFT_72400</name>
</gene>
<dbReference type="Proteomes" id="UP000030669">
    <property type="component" value="Unassembled WGS sequence"/>
</dbReference>
<accession>S7RXW5</accession>